<dbReference type="AlphaFoldDB" id="A0A451AJ76"/>
<accession>A0A451AJ76</accession>
<dbReference type="EMBL" id="CAADFX010000556">
    <property type="protein sequence ID" value="VFK66654.1"/>
    <property type="molecule type" value="Genomic_DNA"/>
</dbReference>
<evidence type="ECO:0000313" key="4">
    <source>
        <dbReference type="EMBL" id="VFK72828.1"/>
    </source>
</evidence>
<dbReference type="EMBL" id="CAADFV010000508">
    <property type="protein sequence ID" value="VFK72828.1"/>
    <property type="molecule type" value="Genomic_DNA"/>
</dbReference>
<name>A0A451AJ76_9GAMM</name>
<gene>
    <name evidence="1" type="ORF">BECKTUN1418D_GA0071000_14021</name>
    <name evidence="2" type="ORF">BECKTUN1418D_GA0071000_14292</name>
    <name evidence="3" type="ORF">BECKTUN1418D_GA0071000_15561</name>
    <name evidence="4" type="ORF">BECKTUN1418E_GA0071001_15081</name>
</gene>
<protein>
    <submittedName>
        <fullName evidence="2">Uncharacterized protein</fullName>
    </submittedName>
</protein>
<dbReference type="EMBL" id="CAADFX010000429">
    <property type="protein sequence ID" value="VFK66088.1"/>
    <property type="molecule type" value="Genomic_DNA"/>
</dbReference>
<dbReference type="EMBL" id="CAADFX010000402">
    <property type="protein sequence ID" value="VFK65914.1"/>
    <property type="molecule type" value="Genomic_DNA"/>
</dbReference>
<proteinExistence type="predicted"/>
<evidence type="ECO:0000313" key="2">
    <source>
        <dbReference type="EMBL" id="VFK66088.1"/>
    </source>
</evidence>
<evidence type="ECO:0000313" key="1">
    <source>
        <dbReference type="EMBL" id="VFK65914.1"/>
    </source>
</evidence>
<sequence length="49" mass="5268">MRGRAIVAGDQGARWCDTHVGAVTGKTATTLKMKGQCGKVAFRQAFWVT</sequence>
<organism evidence="2">
    <name type="scientific">Candidatus Kentrum sp. TUN</name>
    <dbReference type="NCBI Taxonomy" id="2126343"/>
    <lineage>
        <taxon>Bacteria</taxon>
        <taxon>Pseudomonadati</taxon>
        <taxon>Pseudomonadota</taxon>
        <taxon>Gammaproteobacteria</taxon>
        <taxon>Candidatus Kentrum</taxon>
    </lineage>
</organism>
<evidence type="ECO:0000313" key="3">
    <source>
        <dbReference type="EMBL" id="VFK66654.1"/>
    </source>
</evidence>
<reference evidence="2" key="1">
    <citation type="submission" date="2019-02" db="EMBL/GenBank/DDBJ databases">
        <authorList>
            <person name="Gruber-Vodicka R. H."/>
            <person name="Seah K. B. B."/>
        </authorList>
    </citation>
    <scope>NUCLEOTIDE SEQUENCE</scope>
    <source>
        <strain evidence="2">BECK_BY1</strain>
        <strain evidence="4">BECK_BY2</strain>
    </source>
</reference>